<dbReference type="InterPro" id="IPR003591">
    <property type="entry name" value="Leu-rich_rpt_typical-subtyp"/>
</dbReference>
<dbReference type="FunFam" id="3.80.10.10:FF:000213">
    <property type="entry name" value="Tyrosine-sulfated glycopeptide receptor 1"/>
    <property type="match status" value="1"/>
</dbReference>
<sequence>MELLLYLYGLVGFLFIQSLHDIIVVADTFSSKQSLCNEDERSALLQFKESIVVNCASHDPYSFPKVASWKLDGVGGGDCCSWDGIECDKNSGHVIGLDLSSSCLYGSINTNSSLFTLVHLQYLNMAFNDFNNSNIPVGLANLSMLKHLNLSKSSFSGQIPSQISELSNLVSLDLSFNIDSSYQRMLKLKSPNFSSILQNLTRIEKLHLCYVDMSSTVPSVLNNLSSLTSLHLDDCGLLGEFPPGIFLLPNLKFLSVQGNEYLTGHLPNFEWNSTLEAIYLGETSFSGQLPTSIGNLKSLNELKIWSCNFSGPLPFSLGNISHLKVLDLTNNSFRGQVPSSLENLSQLTYLSLCLNNFSGSNFPRFGELKKLKYLIICNFNLNSQIPYLANLTQLGFLRLSSNQLTGPIPSWLMNLTQLFHLDLSFNKLHGPIPSSVIQLKNLEFLHLFQNDLSGTVKLDMFAKLKNLTKLHLSLNYITFLSKTSPNTTVQKFKHIGLASCNLSEFPDFLREQDELEFVDLAYNHIHGLVPKWMWNTSKENLGFVNFSHNFLTGFDQMHDVFPWPRLGILDLKSNLLQGPLPIPPPSTRIYLVSNNMLSGKVSSLICSLNSLYALDLSHNHLSGTLPPCLGNFSSFLSILNLRSNYFHGMIPQVCMKKSSLKMLDLSENQLEGWLPRSLANCAKLEFLILGNNQLHDVFPHWLGKLPELKVLILRSNRFHGDMGSPATNFEFQKLRILDLSYNNFRGKLPLGYFKNWIAMKNVPEEQLTYMQAIATIYLLNFALNENYDYSMTITNKGVKTVYAKILDFFTAVDLSCNKFDGGIPKVIGNLKGLHLLNLSNNFLTDRIPSSLGDLHQLESLDLSRNKLSGEIPQQLTELTFLEFFNVSYNNLTGPIPQGKQFNTFQMSSFEGNFGLCGDQITRKCGDSKSLAPPSIFEDNHGSESPFDFNWKAILLGYGCGLIIGGIIGHIMITRKHDWFMKNFGNRQHQRERSAKRRGSRN</sequence>
<keyword evidence="15" id="KW-1185">Reference proteome</keyword>
<dbReference type="Gene3D" id="3.80.10.10">
    <property type="entry name" value="Ribonuclease Inhibitor"/>
    <property type="match status" value="3"/>
</dbReference>
<organism evidence="14 15">
    <name type="scientific">Castanea mollissima</name>
    <name type="common">Chinese chestnut</name>
    <dbReference type="NCBI Taxonomy" id="60419"/>
    <lineage>
        <taxon>Eukaryota</taxon>
        <taxon>Viridiplantae</taxon>
        <taxon>Streptophyta</taxon>
        <taxon>Embryophyta</taxon>
        <taxon>Tracheophyta</taxon>
        <taxon>Spermatophyta</taxon>
        <taxon>Magnoliopsida</taxon>
        <taxon>eudicotyledons</taxon>
        <taxon>Gunneridae</taxon>
        <taxon>Pentapetalae</taxon>
        <taxon>rosids</taxon>
        <taxon>fabids</taxon>
        <taxon>Fagales</taxon>
        <taxon>Fagaceae</taxon>
        <taxon>Castanea</taxon>
    </lineage>
</organism>
<evidence type="ECO:0000256" key="8">
    <source>
        <dbReference type="ARBA" id="ARBA00022989"/>
    </source>
</evidence>
<dbReference type="InterPro" id="IPR046956">
    <property type="entry name" value="RLP23-like"/>
</dbReference>
<proteinExistence type="inferred from homology"/>
<evidence type="ECO:0000256" key="5">
    <source>
        <dbReference type="ARBA" id="ARBA00022692"/>
    </source>
</evidence>
<protein>
    <recommendedName>
        <fullName evidence="13">Leucine-rich repeat-containing N-terminal plant-type domain-containing protein</fullName>
    </recommendedName>
</protein>
<reference evidence="14" key="1">
    <citation type="submission" date="2020-03" db="EMBL/GenBank/DDBJ databases">
        <title>Castanea mollissima Vanexum genome sequencing.</title>
        <authorList>
            <person name="Staton M."/>
        </authorList>
    </citation>
    <scope>NUCLEOTIDE SEQUENCE</scope>
    <source>
        <tissue evidence="14">Leaf</tissue>
    </source>
</reference>
<dbReference type="PRINTS" id="PR00019">
    <property type="entry name" value="LEURICHRPT"/>
</dbReference>
<dbReference type="OrthoDB" id="676979at2759"/>
<dbReference type="PANTHER" id="PTHR48061">
    <property type="entry name" value="LEUCINE-RICH REPEAT RECEPTOR PROTEIN KINASE EMS1-LIKE-RELATED"/>
    <property type="match status" value="1"/>
</dbReference>
<keyword evidence="8 12" id="KW-1133">Transmembrane helix</keyword>
<evidence type="ECO:0000256" key="7">
    <source>
        <dbReference type="ARBA" id="ARBA00022737"/>
    </source>
</evidence>
<feature type="transmembrane region" description="Helical" evidence="12">
    <location>
        <begin position="952"/>
        <end position="972"/>
    </location>
</feature>
<keyword evidence="11" id="KW-0325">Glycoprotein</keyword>
<evidence type="ECO:0000256" key="9">
    <source>
        <dbReference type="ARBA" id="ARBA00023136"/>
    </source>
</evidence>
<accession>A0A8J4VED9</accession>
<dbReference type="EMBL" id="JRKL02003480">
    <property type="protein sequence ID" value="KAF3955107.1"/>
    <property type="molecule type" value="Genomic_DNA"/>
</dbReference>
<evidence type="ECO:0000256" key="11">
    <source>
        <dbReference type="ARBA" id="ARBA00023180"/>
    </source>
</evidence>
<dbReference type="Proteomes" id="UP000737018">
    <property type="component" value="Unassembled WGS sequence"/>
</dbReference>
<dbReference type="PANTHER" id="PTHR48061:SF12">
    <property type="entry name" value="DISEASE RESISTANCE LIKE PROTEIN"/>
    <property type="match status" value="1"/>
</dbReference>
<keyword evidence="7" id="KW-0677">Repeat</keyword>
<keyword evidence="5 12" id="KW-0812">Transmembrane</keyword>
<dbReference type="SUPFAM" id="SSF52058">
    <property type="entry name" value="L domain-like"/>
    <property type="match status" value="3"/>
</dbReference>
<gene>
    <name evidence="14" type="ORF">CMV_019638</name>
</gene>
<keyword evidence="6" id="KW-0732">Signal</keyword>
<name>A0A8J4VED9_9ROSI</name>
<dbReference type="Pfam" id="PF13855">
    <property type="entry name" value="LRR_8"/>
    <property type="match status" value="2"/>
</dbReference>
<dbReference type="AlphaFoldDB" id="A0A8J4VED9"/>
<evidence type="ECO:0000256" key="10">
    <source>
        <dbReference type="ARBA" id="ARBA00023170"/>
    </source>
</evidence>
<dbReference type="InterPro" id="IPR013210">
    <property type="entry name" value="LRR_N_plant-typ"/>
</dbReference>
<evidence type="ECO:0000313" key="15">
    <source>
        <dbReference type="Proteomes" id="UP000737018"/>
    </source>
</evidence>
<keyword evidence="3" id="KW-1003">Cell membrane</keyword>
<keyword evidence="4" id="KW-0433">Leucine-rich repeat</keyword>
<evidence type="ECO:0000256" key="6">
    <source>
        <dbReference type="ARBA" id="ARBA00022729"/>
    </source>
</evidence>
<dbReference type="SMART" id="SM00369">
    <property type="entry name" value="LRR_TYP"/>
    <property type="match status" value="10"/>
</dbReference>
<dbReference type="Pfam" id="PF00560">
    <property type="entry name" value="LRR_1"/>
    <property type="match status" value="6"/>
</dbReference>
<evidence type="ECO:0000256" key="3">
    <source>
        <dbReference type="ARBA" id="ARBA00022475"/>
    </source>
</evidence>
<dbReference type="GO" id="GO:0005886">
    <property type="term" value="C:plasma membrane"/>
    <property type="evidence" value="ECO:0007669"/>
    <property type="project" value="UniProtKB-SubCell"/>
</dbReference>
<evidence type="ECO:0000259" key="13">
    <source>
        <dbReference type="Pfam" id="PF08263"/>
    </source>
</evidence>
<comment type="subcellular location">
    <subcellularLocation>
        <location evidence="1">Cell membrane</location>
        <topology evidence="1">Single-pass type I membrane protein</topology>
    </subcellularLocation>
</comment>
<evidence type="ECO:0000256" key="2">
    <source>
        <dbReference type="ARBA" id="ARBA00009592"/>
    </source>
</evidence>
<evidence type="ECO:0000313" key="14">
    <source>
        <dbReference type="EMBL" id="KAF3955107.1"/>
    </source>
</evidence>
<keyword evidence="9 12" id="KW-0472">Membrane</keyword>
<dbReference type="FunFam" id="3.80.10.10:FF:000041">
    <property type="entry name" value="LRR receptor-like serine/threonine-protein kinase ERECTA"/>
    <property type="match status" value="2"/>
</dbReference>
<evidence type="ECO:0000256" key="12">
    <source>
        <dbReference type="SAM" id="Phobius"/>
    </source>
</evidence>
<evidence type="ECO:0000256" key="1">
    <source>
        <dbReference type="ARBA" id="ARBA00004251"/>
    </source>
</evidence>
<dbReference type="InterPro" id="IPR001611">
    <property type="entry name" value="Leu-rich_rpt"/>
</dbReference>
<comment type="similarity">
    <text evidence="2">Belongs to the RLP family.</text>
</comment>
<keyword evidence="10" id="KW-0675">Receptor</keyword>
<feature type="domain" description="Leucine-rich repeat-containing N-terminal plant-type" evidence="13">
    <location>
        <begin position="38"/>
        <end position="88"/>
    </location>
</feature>
<dbReference type="Pfam" id="PF08263">
    <property type="entry name" value="LRRNT_2"/>
    <property type="match status" value="1"/>
</dbReference>
<evidence type="ECO:0000256" key="4">
    <source>
        <dbReference type="ARBA" id="ARBA00022614"/>
    </source>
</evidence>
<dbReference type="InterPro" id="IPR032675">
    <property type="entry name" value="LRR_dom_sf"/>
</dbReference>
<comment type="caution">
    <text evidence="14">The sequence shown here is derived from an EMBL/GenBank/DDBJ whole genome shotgun (WGS) entry which is preliminary data.</text>
</comment>